<gene>
    <name evidence="1" type="ORF">LCGC14_1629740</name>
</gene>
<sequence>MKKILPVIILLSLLIISYAESQVVSWTHVVQSSEYTTAKTRDGQDYLVYTYHDERFNTTDWYDTWIEDWMEQSGGWSEFAPTMDKNLKLFLYDVVYNDGYVTWKAYTFDLDVIVGKTLKFYQLKAK</sequence>
<name>A0A0F9I3B1_9ZZZZ</name>
<proteinExistence type="predicted"/>
<organism evidence="1">
    <name type="scientific">marine sediment metagenome</name>
    <dbReference type="NCBI Taxonomy" id="412755"/>
    <lineage>
        <taxon>unclassified sequences</taxon>
        <taxon>metagenomes</taxon>
        <taxon>ecological metagenomes</taxon>
    </lineage>
</organism>
<dbReference type="AlphaFoldDB" id="A0A0F9I3B1"/>
<dbReference type="EMBL" id="LAZR01013428">
    <property type="protein sequence ID" value="KKM22002.1"/>
    <property type="molecule type" value="Genomic_DNA"/>
</dbReference>
<comment type="caution">
    <text evidence="1">The sequence shown here is derived from an EMBL/GenBank/DDBJ whole genome shotgun (WGS) entry which is preliminary data.</text>
</comment>
<protein>
    <submittedName>
        <fullName evidence="1">Uncharacterized protein</fullName>
    </submittedName>
</protein>
<evidence type="ECO:0000313" key="1">
    <source>
        <dbReference type="EMBL" id="KKM22002.1"/>
    </source>
</evidence>
<reference evidence="1" key="1">
    <citation type="journal article" date="2015" name="Nature">
        <title>Complex archaea that bridge the gap between prokaryotes and eukaryotes.</title>
        <authorList>
            <person name="Spang A."/>
            <person name="Saw J.H."/>
            <person name="Jorgensen S.L."/>
            <person name="Zaremba-Niedzwiedzka K."/>
            <person name="Martijn J."/>
            <person name="Lind A.E."/>
            <person name="van Eijk R."/>
            <person name="Schleper C."/>
            <person name="Guy L."/>
            <person name="Ettema T.J."/>
        </authorList>
    </citation>
    <scope>NUCLEOTIDE SEQUENCE</scope>
</reference>
<accession>A0A0F9I3B1</accession>